<proteinExistence type="predicted"/>
<reference evidence="1" key="1">
    <citation type="submission" date="2023-07" db="EMBL/GenBank/DDBJ databases">
        <title>Black Yeasts Isolated from many extreme environments.</title>
        <authorList>
            <person name="Coleine C."/>
            <person name="Stajich J.E."/>
            <person name="Selbmann L."/>
        </authorList>
    </citation>
    <scope>NUCLEOTIDE SEQUENCE</scope>
    <source>
        <strain evidence="1">CCFEE 5714</strain>
    </source>
</reference>
<evidence type="ECO:0000313" key="2">
    <source>
        <dbReference type="Proteomes" id="UP001281147"/>
    </source>
</evidence>
<keyword evidence="2" id="KW-1185">Reference proteome</keyword>
<sequence length="367" mass="39673">MAETMKALRFHGNQDVRLDNIPIPPLRPGWVKIKNGWAGVCGSDLHEYLVGPKNAPTKPHILTGETLPTVMGHEFSGRVVELGEGVTEGYGGAKMEVGKKCAIFPVLGDRTCVWCQRGAQGVCPNWGFLGYSGYGGGFAEYICVDARDVHIVSDSMRLDVAALVEPIAVGWHAVKLGDPKPEDSVLVLGAGPIGIAVILSLRAHGVENIAVSELSPLRAEQARGAGALHVFNPKHNDVAERCREVSPDGWGPQCVFECAGVQPSLDAALASVRGQGVIVNVGIFEKDVTMNPNVLNRRSLKWVGSNIYTRQEFQEVVDAIADGRLKEPERMITARISLEEGVEKGFKALIHEREKHVKILIGVDDDP</sequence>
<comment type="caution">
    <text evidence="1">The sequence shown here is derived from an EMBL/GenBank/DDBJ whole genome shotgun (WGS) entry which is preliminary data.</text>
</comment>
<organism evidence="1 2">
    <name type="scientific">Vermiconidia calcicola</name>
    <dbReference type="NCBI Taxonomy" id="1690605"/>
    <lineage>
        <taxon>Eukaryota</taxon>
        <taxon>Fungi</taxon>
        <taxon>Dikarya</taxon>
        <taxon>Ascomycota</taxon>
        <taxon>Pezizomycotina</taxon>
        <taxon>Dothideomycetes</taxon>
        <taxon>Dothideomycetidae</taxon>
        <taxon>Mycosphaerellales</taxon>
        <taxon>Extremaceae</taxon>
        <taxon>Vermiconidia</taxon>
    </lineage>
</organism>
<evidence type="ECO:0000313" key="1">
    <source>
        <dbReference type="EMBL" id="KAK3726150.1"/>
    </source>
</evidence>
<gene>
    <name evidence="1" type="ORF">LTR37_000298</name>
</gene>
<protein>
    <submittedName>
        <fullName evidence="1">Uncharacterized protein</fullName>
    </submittedName>
</protein>
<dbReference type="EMBL" id="JAUTXU010000001">
    <property type="protein sequence ID" value="KAK3726150.1"/>
    <property type="molecule type" value="Genomic_DNA"/>
</dbReference>
<name>A0ACC3P0I7_9PEZI</name>
<dbReference type="Proteomes" id="UP001281147">
    <property type="component" value="Unassembled WGS sequence"/>
</dbReference>
<accession>A0ACC3P0I7</accession>